<protein>
    <recommendedName>
        <fullName evidence="6">Protein SYM1</fullName>
    </recommendedName>
</protein>
<dbReference type="STRING" id="2163413.A0A4P6XH57"/>
<evidence type="ECO:0000313" key="9">
    <source>
        <dbReference type="Proteomes" id="UP000292447"/>
    </source>
</evidence>
<comment type="similarity">
    <text evidence="2 7">Belongs to the peroxisomal membrane protein PXMP2/4 family.</text>
</comment>
<evidence type="ECO:0000256" key="1">
    <source>
        <dbReference type="ARBA" id="ARBA00004141"/>
    </source>
</evidence>
<accession>A0A4P6XH57</accession>
<dbReference type="EMBL" id="CP034456">
    <property type="protein sequence ID" value="QBM85959.1"/>
    <property type="molecule type" value="Genomic_DNA"/>
</dbReference>
<dbReference type="GO" id="GO:0016020">
    <property type="term" value="C:membrane"/>
    <property type="evidence" value="ECO:0007669"/>
    <property type="project" value="UniProtKB-SubCell"/>
</dbReference>
<evidence type="ECO:0000256" key="6">
    <source>
        <dbReference type="ARBA" id="ARBA00039302"/>
    </source>
</evidence>
<feature type="transmembrane region" description="Helical" evidence="7">
    <location>
        <begin position="64"/>
        <end position="86"/>
    </location>
</feature>
<evidence type="ECO:0000256" key="3">
    <source>
        <dbReference type="ARBA" id="ARBA00022692"/>
    </source>
</evidence>
<proteinExistence type="inferred from homology"/>
<dbReference type="PANTHER" id="PTHR11266">
    <property type="entry name" value="PEROXISOMAL MEMBRANE PROTEIN 2, PXMP2 MPV17"/>
    <property type="match status" value="1"/>
</dbReference>
<dbReference type="AlphaFoldDB" id="A0A4P6XH57"/>
<evidence type="ECO:0000313" key="8">
    <source>
        <dbReference type="EMBL" id="QBM85959.1"/>
    </source>
</evidence>
<keyword evidence="5 7" id="KW-0472">Membrane</keyword>
<name>A0A4P6XH57_9ASCO</name>
<dbReference type="InterPro" id="IPR007248">
    <property type="entry name" value="Mpv17_PMP22"/>
</dbReference>
<organism evidence="8 9">
    <name type="scientific">Metschnikowia aff. pulcherrima</name>
    <dbReference type="NCBI Taxonomy" id="2163413"/>
    <lineage>
        <taxon>Eukaryota</taxon>
        <taxon>Fungi</taxon>
        <taxon>Dikarya</taxon>
        <taxon>Ascomycota</taxon>
        <taxon>Saccharomycotina</taxon>
        <taxon>Pichiomycetes</taxon>
        <taxon>Metschnikowiaceae</taxon>
        <taxon>Metschnikowia</taxon>
    </lineage>
</organism>
<evidence type="ECO:0000256" key="4">
    <source>
        <dbReference type="ARBA" id="ARBA00022989"/>
    </source>
</evidence>
<dbReference type="Proteomes" id="UP000292447">
    <property type="component" value="Chromosome I"/>
</dbReference>
<dbReference type="GO" id="GO:0005739">
    <property type="term" value="C:mitochondrion"/>
    <property type="evidence" value="ECO:0007669"/>
    <property type="project" value="TreeGrafter"/>
</dbReference>
<evidence type="ECO:0000256" key="2">
    <source>
        <dbReference type="ARBA" id="ARBA00006824"/>
    </source>
</evidence>
<keyword evidence="9" id="KW-1185">Reference proteome</keyword>
<comment type="subcellular location">
    <subcellularLocation>
        <location evidence="1">Membrane</location>
        <topology evidence="1">Multi-pass membrane protein</topology>
    </subcellularLocation>
</comment>
<evidence type="ECO:0000256" key="5">
    <source>
        <dbReference type="ARBA" id="ARBA00023136"/>
    </source>
</evidence>
<keyword evidence="4 7" id="KW-1133">Transmembrane helix</keyword>
<sequence length="190" mass="20991">MSFFFRRYNHFAHKHPLATNIATTGFLFGAGDFLAQQLELRHVAPGTAESTKSGVYDMPRTARAVAYGLFVFGPMAGTWFGFLSRFAPGKSAATNTLARVALDQGVFAPFIGIPLYFLCMTAMEAPQDIGAAITSKLNHTWWDTVRANWAVWPAVQMVNFALVPAQFRLLAVNVVSIGWNCYLSMENSEK</sequence>
<dbReference type="PANTHER" id="PTHR11266:SF17">
    <property type="entry name" value="PROTEIN MPV17"/>
    <property type="match status" value="1"/>
</dbReference>
<dbReference type="Pfam" id="PF04117">
    <property type="entry name" value="Mpv17_PMP22"/>
    <property type="match status" value="1"/>
</dbReference>
<evidence type="ECO:0000256" key="7">
    <source>
        <dbReference type="RuleBase" id="RU363053"/>
    </source>
</evidence>
<feature type="transmembrane region" description="Helical" evidence="7">
    <location>
        <begin position="106"/>
        <end position="123"/>
    </location>
</feature>
<gene>
    <name evidence="8" type="primary">MPUL0A05900</name>
    <name evidence="8" type="ORF">METSCH_A05900</name>
</gene>
<reference evidence="9" key="1">
    <citation type="submission" date="2019-03" db="EMBL/GenBank/DDBJ databases">
        <title>Snf2 controls pulcherriminic acid biosynthesis and connects pigmentation and antifungal activity of the yeast Metschnikowia pulcherrima.</title>
        <authorList>
            <person name="Gore-Lloyd D."/>
            <person name="Sumann I."/>
            <person name="Brachmann A.O."/>
            <person name="Schneeberger K."/>
            <person name="Ortiz-Merino R.A."/>
            <person name="Moreno-Beltran M."/>
            <person name="Schlaefli M."/>
            <person name="Kirner P."/>
            <person name="Santos Kron A."/>
            <person name="Wolfe K.H."/>
            <person name="Piel J."/>
            <person name="Ahrens C.H."/>
            <person name="Henk D."/>
            <person name="Freimoser F.M."/>
        </authorList>
    </citation>
    <scope>NUCLEOTIDE SEQUENCE [LARGE SCALE GENOMIC DNA]</scope>
    <source>
        <strain evidence="9">APC 1.2</strain>
    </source>
</reference>
<keyword evidence="3 7" id="KW-0812">Transmembrane</keyword>